<evidence type="ECO:0008006" key="3">
    <source>
        <dbReference type="Google" id="ProtNLM"/>
    </source>
</evidence>
<proteinExistence type="predicted"/>
<keyword evidence="1" id="KW-0812">Transmembrane</keyword>
<name>A0A645HMD8_9ZZZZ</name>
<keyword evidence="1" id="KW-1133">Transmembrane helix</keyword>
<evidence type="ECO:0000256" key="1">
    <source>
        <dbReference type="SAM" id="Phobius"/>
    </source>
</evidence>
<keyword evidence="1" id="KW-0472">Membrane</keyword>
<dbReference type="AlphaFoldDB" id="A0A645HMD8"/>
<organism evidence="2">
    <name type="scientific">bioreactor metagenome</name>
    <dbReference type="NCBI Taxonomy" id="1076179"/>
    <lineage>
        <taxon>unclassified sequences</taxon>
        <taxon>metagenomes</taxon>
        <taxon>ecological metagenomes</taxon>
    </lineage>
</organism>
<comment type="caution">
    <text evidence="2">The sequence shown here is derived from an EMBL/GenBank/DDBJ whole genome shotgun (WGS) entry which is preliminary data.</text>
</comment>
<evidence type="ECO:0000313" key="2">
    <source>
        <dbReference type="EMBL" id="MPN39980.1"/>
    </source>
</evidence>
<dbReference type="EMBL" id="VSSQ01096104">
    <property type="protein sequence ID" value="MPN39980.1"/>
    <property type="molecule type" value="Genomic_DNA"/>
</dbReference>
<sequence>MYGLIFMSLTFIVFVAYGVFAGKMRTLVYKSPKVLRGMQWTFGIIFILFAIQLAVSTL</sequence>
<protein>
    <recommendedName>
        <fullName evidence="3">Homoserine/homoserine lactone efflux protein</fullName>
    </recommendedName>
</protein>
<accession>A0A645HMD8</accession>
<feature type="transmembrane region" description="Helical" evidence="1">
    <location>
        <begin position="37"/>
        <end position="55"/>
    </location>
</feature>
<gene>
    <name evidence="2" type="ORF">SDC9_187515</name>
</gene>
<reference evidence="2" key="1">
    <citation type="submission" date="2019-08" db="EMBL/GenBank/DDBJ databases">
        <authorList>
            <person name="Kucharzyk K."/>
            <person name="Murdoch R.W."/>
            <person name="Higgins S."/>
            <person name="Loffler F."/>
        </authorList>
    </citation>
    <scope>NUCLEOTIDE SEQUENCE</scope>
</reference>